<protein>
    <submittedName>
        <fullName evidence="1">Uncharacterized protein</fullName>
    </submittedName>
</protein>
<dbReference type="Proteomes" id="UP000005615">
    <property type="component" value="Unassembled WGS sequence"/>
</dbReference>
<gene>
    <name evidence="1" type="ORF">IMCC3088_780</name>
</gene>
<organism evidence="1 2">
    <name type="scientific">Aequoribacter fuscus</name>
    <dbReference type="NCBI Taxonomy" id="2518989"/>
    <lineage>
        <taxon>Bacteria</taxon>
        <taxon>Pseudomonadati</taxon>
        <taxon>Pseudomonadota</taxon>
        <taxon>Gammaproteobacteria</taxon>
        <taxon>Cellvibrionales</taxon>
        <taxon>Halieaceae</taxon>
        <taxon>Aequoribacter</taxon>
    </lineage>
</organism>
<dbReference type="EMBL" id="AEIG01000019">
    <property type="protein sequence ID" value="EGG30298.1"/>
    <property type="molecule type" value="Genomic_DNA"/>
</dbReference>
<sequence length="67" mass="7447">MKRAASRVILAGLFQFYSTINDFHNIGAVEQGVDKALWNESGHGLCTLPKRLLNHVLEALPKDGDRL</sequence>
<keyword evidence="2" id="KW-1185">Reference proteome</keyword>
<reference evidence="1 2" key="1">
    <citation type="journal article" date="2011" name="J. Bacteriol.">
        <title>Genome sequence of strain IMCC3088, a proteorhodopsin-containing marine bacterium belonging to the OM60/NOR5 clade.</title>
        <authorList>
            <person name="Jang Y."/>
            <person name="Oh H.M."/>
            <person name="Kang I."/>
            <person name="Lee K."/>
            <person name="Yang S.J."/>
            <person name="Cho J.C."/>
        </authorList>
    </citation>
    <scope>NUCLEOTIDE SEQUENCE [LARGE SCALE GENOMIC DNA]</scope>
    <source>
        <strain evidence="1 2">IMCC3088</strain>
    </source>
</reference>
<evidence type="ECO:0000313" key="1">
    <source>
        <dbReference type="EMBL" id="EGG30298.1"/>
    </source>
</evidence>
<comment type="caution">
    <text evidence="1">The sequence shown here is derived from an EMBL/GenBank/DDBJ whole genome shotgun (WGS) entry which is preliminary data.</text>
</comment>
<name>F3L085_9GAMM</name>
<evidence type="ECO:0000313" key="2">
    <source>
        <dbReference type="Proteomes" id="UP000005615"/>
    </source>
</evidence>
<accession>F3L085</accession>
<proteinExistence type="predicted"/>
<dbReference type="AlphaFoldDB" id="F3L085"/>